<protein>
    <submittedName>
        <fullName evidence="1">Uncharacterized protein</fullName>
    </submittedName>
</protein>
<evidence type="ECO:0000313" key="1">
    <source>
        <dbReference type="EMBL" id="QHT87978.1"/>
    </source>
</evidence>
<reference evidence="1" key="1">
    <citation type="journal article" date="2020" name="Nature">
        <title>Giant virus diversity and host interactions through global metagenomics.</title>
        <authorList>
            <person name="Schulz F."/>
            <person name="Roux S."/>
            <person name="Paez-Espino D."/>
            <person name="Jungbluth S."/>
            <person name="Walsh D.A."/>
            <person name="Denef V.J."/>
            <person name="McMahon K.D."/>
            <person name="Konstantinidis K.T."/>
            <person name="Eloe-Fadrosh E.A."/>
            <person name="Kyrpides N.C."/>
            <person name="Woyke T."/>
        </authorList>
    </citation>
    <scope>NUCLEOTIDE SEQUENCE</scope>
    <source>
        <strain evidence="1">GVMAG-M-3300023184-191</strain>
    </source>
</reference>
<accession>A0A6C0I4P1</accession>
<name>A0A6C0I4P1_9ZZZZ</name>
<dbReference type="AlphaFoldDB" id="A0A6C0I4P1"/>
<dbReference type="EMBL" id="MN740106">
    <property type="protein sequence ID" value="QHT87978.1"/>
    <property type="molecule type" value="Genomic_DNA"/>
</dbReference>
<proteinExistence type="predicted"/>
<organism evidence="1">
    <name type="scientific">viral metagenome</name>
    <dbReference type="NCBI Taxonomy" id="1070528"/>
    <lineage>
        <taxon>unclassified sequences</taxon>
        <taxon>metagenomes</taxon>
        <taxon>organismal metagenomes</taxon>
    </lineage>
</organism>
<sequence>MISPIHSSSHLARPNSNPNANLNHLLGLSFTASHQTPEHKGFLQKKVIPVIKRVGAAAGKISEVAGKVAVVASIL</sequence>